<organism evidence="2 3">
    <name type="scientific">Dunaliella salina</name>
    <name type="common">Green alga</name>
    <name type="synonym">Protococcus salinus</name>
    <dbReference type="NCBI Taxonomy" id="3046"/>
    <lineage>
        <taxon>Eukaryota</taxon>
        <taxon>Viridiplantae</taxon>
        <taxon>Chlorophyta</taxon>
        <taxon>core chlorophytes</taxon>
        <taxon>Chlorophyceae</taxon>
        <taxon>CS clade</taxon>
        <taxon>Chlamydomonadales</taxon>
        <taxon>Dunaliellaceae</taxon>
        <taxon>Dunaliella</taxon>
    </lineage>
</organism>
<feature type="compositionally biased region" description="Basic and acidic residues" evidence="1">
    <location>
        <begin position="441"/>
        <end position="450"/>
    </location>
</feature>
<protein>
    <submittedName>
        <fullName evidence="2">Uncharacterized protein</fullName>
    </submittedName>
</protein>
<dbReference type="EMBL" id="MU070228">
    <property type="protein sequence ID" value="KAF5828910.1"/>
    <property type="molecule type" value="Genomic_DNA"/>
</dbReference>
<feature type="region of interest" description="Disordered" evidence="1">
    <location>
        <begin position="428"/>
        <end position="493"/>
    </location>
</feature>
<reference evidence="2" key="1">
    <citation type="submission" date="2017-08" db="EMBL/GenBank/DDBJ databases">
        <authorList>
            <person name="Polle J.E."/>
            <person name="Barry K."/>
            <person name="Cushman J."/>
            <person name="Schmutz J."/>
            <person name="Tran D."/>
            <person name="Hathwaick L.T."/>
            <person name="Yim W.C."/>
            <person name="Jenkins J."/>
            <person name="Mckie-Krisberg Z.M."/>
            <person name="Prochnik S."/>
            <person name="Lindquist E."/>
            <person name="Dockter R.B."/>
            <person name="Adam C."/>
            <person name="Molina H."/>
            <person name="Bunkerborg J."/>
            <person name="Jin E."/>
            <person name="Buchheim M."/>
            <person name="Magnuson J."/>
        </authorList>
    </citation>
    <scope>NUCLEOTIDE SEQUENCE</scope>
    <source>
        <strain evidence="2">CCAP 19/18</strain>
    </source>
</reference>
<evidence type="ECO:0000313" key="2">
    <source>
        <dbReference type="EMBL" id="KAF5828910.1"/>
    </source>
</evidence>
<feature type="compositionally biased region" description="Polar residues" evidence="1">
    <location>
        <begin position="225"/>
        <end position="237"/>
    </location>
</feature>
<feature type="region of interest" description="Disordered" evidence="1">
    <location>
        <begin position="325"/>
        <end position="350"/>
    </location>
</feature>
<proteinExistence type="predicted"/>
<feature type="compositionally biased region" description="Polar residues" evidence="1">
    <location>
        <begin position="23"/>
        <end position="32"/>
    </location>
</feature>
<feature type="region of interest" description="Disordered" evidence="1">
    <location>
        <begin position="221"/>
        <end position="258"/>
    </location>
</feature>
<feature type="region of interest" description="Disordered" evidence="1">
    <location>
        <begin position="364"/>
        <end position="412"/>
    </location>
</feature>
<feature type="compositionally biased region" description="Polar residues" evidence="1">
    <location>
        <begin position="375"/>
        <end position="387"/>
    </location>
</feature>
<feature type="compositionally biased region" description="Low complexity" evidence="1">
    <location>
        <begin position="397"/>
        <end position="409"/>
    </location>
</feature>
<feature type="region of interest" description="Disordered" evidence="1">
    <location>
        <begin position="20"/>
        <end position="58"/>
    </location>
</feature>
<dbReference type="Proteomes" id="UP000815325">
    <property type="component" value="Unassembled WGS sequence"/>
</dbReference>
<comment type="caution">
    <text evidence="2">The sequence shown here is derived from an EMBL/GenBank/DDBJ whole genome shotgun (WGS) entry which is preliminary data.</text>
</comment>
<keyword evidence="3" id="KW-1185">Reference proteome</keyword>
<name>A0ABQ7G2S8_DUNSA</name>
<gene>
    <name evidence="2" type="ORF">DUNSADRAFT_16840</name>
</gene>
<evidence type="ECO:0000256" key="1">
    <source>
        <dbReference type="SAM" id="MobiDB-lite"/>
    </source>
</evidence>
<accession>A0ABQ7G2S8</accession>
<evidence type="ECO:0000313" key="3">
    <source>
        <dbReference type="Proteomes" id="UP000815325"/>
    </source>
</evidence>
<sequence length="509" mass="55166">MPHARASGLLNQFRRRSGIDSGVESSVSTRRSQGLRRVSPRAERLGPGAAGNAVGGSSDPAGGGVKMLGALSNAFSNLTSSFVGARNRPNSTAPGTAPAHTSGAFVGPTVGDWQHQLQTMRRPSIPSPPHLPIVVPQNPGYEYSQQWHGMPVDEVEDLDDVSINFNICNEASNDSQQFMTVCDNAPSCSTAQGGVRSLSSNSLNQRVRRASALSTSWSVGHASKVASQHQAPLSPNKSHSHSHNAQFPVEQQQQQQQQQQMQQQQQTQQLMQQQQTQTQTQQTQQQQTQTQTQQTQQTQQQQTQTQTQQTQQQQTQTQTQQTQQQQTQALMRRSQSTRARALGQGPSFSRASVEWADNLVQQHRNSEHPAAPGRSVSTSARSPTISSGPAIKPALKSSSSSDSSSSSSSGELVSLGIKRTWTGMHWSRSAESATVRPKGLIHPESKERRNAQHRSTSNAVLTRKKGKSFSGTVREGRGSSAPQQPLELPPSGKEFKKSVSAVYAYEEGS</sequence>